<dbReference type="VEuPathDB" id="AmoebaDB:ACA1_256460"/>
<dbReference type="InterPro" id="IPR036047">
    <property type="entry name" value="F-box-like_dom_sf"/>
</dbReference>
<feature type="region of interest" description="Disordered" evidence="3">
    <location>
        <begin position="537"/>
        <end position="563"/>
    </location>
</feature>
<organism evidence="5 6">
    <name type="scientific">Acanthamoeba castellanii (strain ATCC 30010 / Neff)</name>
    <dbReference type="NCBI Taxonomy" id="1257118"/>
    <lineage>
        <taxon>Eukaryota</taxon>
        <taxon>Amoebozoa</taxon>
        <taxon>Discosea</taxon>
        <taxon>Longamoebia</taxon>
        <taxon>Centramoebida</taxon>
        <taxon>Acanthamoebidae</taxon>
        <taxon>Acanthamoeba</taxon>
    </lineage>
</organism>
<dbReference type="EMBL" id="KB008148">
    <property type="protein sequence ID" value="ELR11507.1"/>
    <property type="molecule type" value="Genomic_DNA"/>
</dbReference>
<dbReference type="SUPFAM" id="SSF81383">
    <property type="entry name" value="F-box domain"/>
    <property type="match status" value="1"/>
</dbReference>
<dbReference type="STRING" id="1257118.L8GER8"/>
<dbReference type="SMART" id="SM00256">
    <property type="entry name" value="FBOX"/>
    <property type="match status" value="1"/>
</dbReference>
<keyword evidence="2" id="KW-0833">Ubl conjugation pathway</keyword>
<feature type="compositionally biased region" description="Low complexity" evidence="3">
    <location>
        <begin position="418"/>
        <end position="432"/>
    </location>
</feature>
<dbReference type="Gene3D" id="1.20.1280.50">
    <property type="match status" value="1"/>
</dbReference>
<evidence type="ECO:0000313" key="6">
    <source>
        <dbReference type="Proteomes" id="UP000011083"/>
    </source>
</evidence>
<dbReference type="InterPro" id="IPR052121">
    <property type="entry name" value="F-box_SCF_Substrate_Recog"/>
</dbReference>
<evidence type="ECO:0000259" key="4">
    <source>
        <dbReference type="PROSITE" id="PS50181"/>
    </source>
</evidence>
<dbReference type="PANTHER" id="PTHR46550:SF1">
    <property type="entry name" value="F-BOX PROTEIN 3"/>
    <property type="match status" value="1"/>
</dbReference>
<dbReference type="OrthoDB" id="3219396at2759"/>
<dbReference type="PROSITE" id="PS50181">
    <property type="entry name" value="FBOX"/>
    <property type="match status" value="1"/>
</dbReference>
<name>L8GER8_ACACF</name>
<keyword evidence="6" id="KW-1185">Reference proteome</keyword>
<evidence type="ECO:0000256" key="1">
    <source>
        <dbReference type="ARBA" id="ARBA00004906"/>
    </source>
</evidence>
<evidence type="ECO:0000256" key="2">
    <source>
        <dbReference type="ARBA" id="ARBA00022786"/>
    </source>
</evidence>
<sequence>MEDGEFHNGSVGGDELSLVIEATVDEKQQQGVKRARDEVEDELVMEYDLAEAISRNEEEADETAATPSDAKRAKITPVEEAKINTIHLTSQYDISVRAPHVESVLELPPEVMLKIFVYLGFVDLANCALVCHQWKAVSSDDALWKRMYYEVWGTNAKTWKQLFASHYPDHEQIDMQQLIQAMTKPRGSRSRRNIMGLYRLDKSYDGKIDNLEYPTLFRDVWALSSVDLKRIVANEVGLTARADLPVPTSFELSITMQRFGGTSSWKEITSYDRAQTILWEMLRYEGNSETKTWMSEDEANSCTEWLFGYFPYKTMSDQQLRAIMASKALEKAAWQARHGQQDEQEQEEVVEAGNEEEQEEEAVVRMPGAGVVGVGERVRASQTVHYRLIGGELIRDDVDHDDEEEEHGYAMESLAPATTTSSTTTTSTTTTTANNDNAILEEEVLVFDENNNSAPPSSAPAPEAEDKTLTEDVHVVEMEPIQVSEVIIHEGHPNVSGANNDSFKEEIILEEEEEGVQPECEPMAEEIVVIEEAEPAVGEELAQQPPEPTLNEPSEGAVRPEESVTADAMNAIATDAAAAAEAEPPKPTDEAAEGEQEIAPEPRGRSQVARFFHTGSFKVANDGTFVYGFAAISSSRFCTYWLVAEDADDSTFAF</sequence>
<dbReference type="AlphaFoldDB" id="L8GER8"/>
<dbReference type="KEGG" id="acan:ACA1_256460"/>
<dbReference type="Proteomes" id="UP000011083">
    <property type="component" value="Unassembled WGS sequence"/>
</dbReference>
<protein>
    <submittedName>
        <fullName evidence="5">Fbox domain containing protein</fullName>
    </submittedName>
</protein>
<dbReference type="InterPro" id="IPR001810">
    <property type="entry name" value="F-box_dom"/>
</dbReference>
<proteinExistence type="predicted"/>
<dbReference type="GO" id="GO:0005737">
    <property type="term" value="C:cytoplasm"/>
    <property type="evidence" value="ECO:0007669"/>
    <property type="project" value="TreeGrafter"/>
</dbReference>
<accession>L8GER8</accession>
<feature type="region of interest" description="Disordered" evidence="3">
    <location>
        <begin position="577"/>
        <end position="605"/>
    </location>
</feature>
<gene>
    <name evidence="5" type="ORF">ACA1_256460</name>
</gene>
<comment type="pathway">
    <text evidence="1">Protein modification; protein ubiquitination.</text>
</comment>
<evidence type="ECO:0000313" key="5">
    <source>
        <dbReference type="EMBL" id="ELR11507.1"/>
    </source>
</evidence>
<feature type="domain" description="F-box" evidence="4">
    <location>
        <begin position="101"/>
        <end position="147"/>
    </location>
</feature>
<dbReference type="GeneID" id="14912066"/>
<dbReference type="PANTHER" id="PTHR46550">
    <property type="entry name" value="F-BOX ONLY PROTEIN 3"/>
    <property type="match status" value="1"/>
</dbReference>
<reference evidence="5 6" key="1">
    <citation type="journal article" date="2013" name="Genome Biol.">
        <title>Genome of Acanthamoeba castellanii highlights extensive lateral gene transfer and early evolution of tyrosine kinase signaling.</title>
        <authorList>
            <person name="Clarke M."/>
            <person name="Lohan A.J."/>
            <person name="Liu B."/>
            <person name="Lagkouvardos I."/>
            <person name="Roy S."/>
            <person name="Zafar N."/>
            <person name="Bertelli C."/>
            <person name="Schilde C."/>
            <person name="Kianianmomeni A."/>
            <person name="Burglin T.R."/>
            <person name="Frech C."/>
            <person name="Turcotte B."/>
            <person name="Kopec K.O."/>
            <person name="Synnott J.M."/>
            <person name="Choo C."/>
            <person name="Paponov I."/>
            <person name="Finkler A."/>
            <person name="Soon Heng Tan C."/>
            <person name="Hutchins A.P."/>
            <person name="Weinmeier T."/>
            <person name="Rattei T."/>
            <person name="Chu J.S."/>
            <person name="Gimenez G."/>
            <person name="Irimia M."/>
            <person name="Rigden D.J."/>
            <person name="Fitzpatrick D.A."/>
            <person name="Lorenzo-Morales J."/>
            <person name="Bateman A."/>
            <person name="Chiu C.H."/>
            <person name="Tang P."/>
            <person name="Hegemann P."/>
            <person name="Fromm H."/>
            <person name="Raoult D."/>
            <person name="Greub G."/>
            <person name="Miranda-Saavedra D."/>
            <person name="Chen N."/>
            <person name="Nash P."/>
            <person name="Ginger M.L."/>
            <person name="Horn M."/>
            <person name="Schaap P."/>
            <person name="Caler L."/>
            <person name="Loftus B."/>
        </authorList>
    </citation>
    <scope>NUCLEOTIDE SEQUENCE [LARGE SCALE GENOMIC DNA]</scope>
    <source>
        <strain evidence="5 6">Neff</strain>
    </source>
</reference>
<feature type="region of interest" description="Disordered" evidence="3">
    <location>
        <begin position="402"/>
        <end position="434"/>
    </location>
</feature>
<evidence type="ECO:0000256" key="3">
    <source>
        <dbReference type="SAM" id="MobiDB-lite"/>
    </source>
</evidence>
<dbReference type="Pfam" id="PF12937">
    <property type="entry name" value="F-box-like"/>
    <property type="match status" value="1"/>
</dbReference>
<dbReference type="RefSeq" id="XP_004333520.1">
    <property type="nucleotide sequence ID" value="XM_004333472.1"/>
</dbReference>